<evidence type="ECO:0000256" key="1">
    <source>
        <dbReference type="SAM" id="MobiDB-lite"/>
    </source>
</evidence>
<keyword evidence="3" id="KW-1185">Reference proteome</keyword>
<proteinExistence type="predicted"/>
<dbReference type="AlphaFoldDB" id="G2E860"/>
<dbReference type="OrthoDB" id="7060160at2"/>
<feature type="region of interest" description="Disordered" evidence="1">
    <location>
        <begin position="13"/>
        <end position="41"/>
    </location>
</feature>
<sequence length="371" mass="39626">MIRLTPPLAVIESNLFGDAPTDTPEPASAAEDWNSDPPEAEIELPPHLAEMIRARAQVAAGDQSLEPAPGKLLRIDRLFGPDGPCAPQLGQPLAVLLSGPGRHPSLWSGWLASWETDYATDADLLLESGDRPYDPLATMIQLWNPVEVYLPCASAVLGQLGPERLAAVRERAADLAAGVAETDVQEAAPGTLRQAVTSGGRLILTGSPLGDAQDPRQGYRQLYGAVAERLHALAREVAVGSRADWISGVLDAFRAAGRRWSLDLTPVVQPALGDASTQRTSADTYRLGDLLDIRFVPAEDGEAVQMHVQLRSQTPLIVAIERAGKVRQSRRLDASSPAADFFAGGGRSLSLTLRDAARNLLLEVPFPDGRA</sequence>
<dbReference type="EMBL" id="AFWT01000065">
    <property type="protein sequence ID" value="EGV27712.1"/>
    <property type="molecule type" value="Genomic_DNA"/>
</dbReference>
<accession>G2E860</accession>
<protein>
    <submittedName>
        <fullName evidence="2">Uncharacterized protein</fullName>
    </submittedName>
</protein>
<reference evidence="2 3" key="1">
    <citation type="submission" date="2011-06" db="EMBL/GenBank/DDBJ databases">
        <title>The draft genome of Thiorhodococcus drewsii AZ1.</title>
        <authorList>
            <consortium name="US DOE Joint Genome Institute (JGI-PGF)"/>
            <person name="Lucas S."/>
            <person name="Han J."/>
            <person name="Lapidus A."/>
            <person name="Cheng J.-F."/>
            <person name="Goodwin L."/>
            <person name="Pitluck S."/>
            <person name="Peters L."/>
            <person name="Land M.L."/>
            <person name="Hauser L."/>
            <person name="Vogl K."/>
            <person name="Liu Z."/>
            <person name="Imhoff J."/>
            <person name="Thiel V."/>
            <person name="Frigaard N.-U."/>
            <person name="Bryant D.A."/>
            <person name="Woyke T.J."/>
        </authorList>
    </citation>
    <scope>NUCLEOTIDE SEQUENCE [LARGE SCALE GENOMIC DNA]</scope>
    <source>
        <strain evidence="2 3">AZ1</strain>
    </source>
</reference>
<comment type="caution">
    <text evidence="2">The sequence shown here is derived from an EMBL/GenBank/DDBJ whole genome shotgun (WGS) entry which is preliminary data.</text>
</comment>
<dbReference type="RefSeq" id="WP_007043186.1">
    <property type="nucleotide sequence ID" value="NZ_AFWT01000065.1"/>
</dbReference>
<evidence type="ECO:0000313" key="2">
    <source>
        <dbReference type="EMBL" id="EGV27712.1"/>
    </source>
</evidence>
<dbReference type="Proteomes" id="UP000004200">
    <property type="component" value="Unassembled WGS sequence"/>
</dbReference>
<gene>
    <name evidence="2" type="ORF">ThidrDRAFT_4474</name>
</gene>
<name>G2E860_9GAMM</name>
<evidence type="ECO:0000313" key="3">
    <source>
        <dbReference type="Proteomes" id="UP000004200"/>
    </source>
</evidence>
<dbReference type="STRING" id="765913.ThidrDRAFT_4474"/>
<dbReference type="eggNOG" id="ENOG50335RZ">
    <property type="taxonomic scope" value="Bacteria"/>
</dbReference>
<organism evidence="2 3">
    <name type="scientific">Thiorhodococcus drewsii AZ1</name>
    <dbReference type="NCBI Taxonomy" id="765913"/>
    <lineage>
        <taxon>Bacteria</taxon>
        <taxon>Pseudomonadati</taxon>
        <taxon>Pseudomonadota</taxon>
        <taxon>Gammaproteobacteria</taxon>
        <taxon>Chromatiales</taxon>
        <taxon>Chromatiaceae</taxon>
        <taxon>Thiorhodococcus</taxon>
    </lineage>
</organism>